<reference evidence="2 3" key="1">
    <citation type="submission" date="2016-11" db="EMBL/GenBank/DDBJ databases">
        <title>Whole Genome Sequence of Listeria newyorkensis.</title>
        <authorList>
            <person name="Frink S."/>
            <person name="Morales C."/>
            <person name="Kiang D."/>
        </authorList>
    </citation>
    <scope>NUCLEOTIDE SEQUENCE [LARGE SCALE GENOMIC DNA]</scope>
    <source>
        <strain evidence="2 3">F1604011-044</strain>
    </source>
</reference>
<accession>A0ABX4XVR8</accession>
<evidence type="ECO:0000313" key="3">
    <source>
        <dbReference type="Proteomes" id="UP000236500"/>
    </source>
</evidence>
<dbReference type="EMBL" id="MPDH01000003">
    <property type="protein sequence ID" value="PNP93800.1"/>
    <property type="molecule type" value="Genomic_DNA"/>
</dbReference>
<keyword evidence="3" id="KW-1185">Reference proteome</keyword>
<feature type="signal peptide" evidence="1">
    <location>
        <begin position="1"/>
        <end position="21"/>
    </location>
</feature>
<evidence type="ECO:0000313" key="2">
    <source>
        <dbReference type="EMBL" id="PNP93800.1"/>
    </source>
</evidence>
<name>A0ABX4XVR8_9LIST</name>
<comment type="caution">
    <text evidence="2">The sequence shown here is derived from an EMBL/GenBank/DDBJ whole genome shotgun (WGS) entry which is preliminary data.</text>
</comment>
<gene>
    <name evidence="2" type="ORF">BMT55_03240</name>
</gene>
<evidence type="ECO:0000256" key="1">
    <source>
        <dbReference type="SAM" id="SignalP"/>
    </source>
</evidence>
<dbReference type="Proteomes" id="UP000236500">
    <property type="component" value="Unassembled WGS sequence"/>
</dbReference>
<sequence>MKKIALIVLSLFLLTSCGMVPSNDEQIQKTTPKITLKSSPGTEIKPSRTDYSWNGEQTKAYFPAPEDFLNSKKLVQTDNTDKVQITIQQKVKTGILKASHLNSITLEMVPKSGDDFLQVDVKKLEDGTWQYNVPSEFGKYMYILKELYDGDGYEDGYYVTYYFGLEVTE</sequence>
<proteinExistence type="predicted"/>
<protein>
    <recommendedName>
        <fullName evidence="4">Lipoprotein</fullName>
    </recommendedName>
</protein>
<evidence type="ECO:0008006" key="4">
    <source>
        <dbReference type="Google" id="ProtNLM"/>
    </source>
</evidence>
<keyword evidence="1" id="KW-0732">Signal</keyword>
<organism evidence="2 3">
    <name type="scientific">Listeria newyorkensis</name>
    <dbReference type="NCBI Taxonomy" id="1497681"/>
    <lineage>
        <taxon>Bacteria</taxon>
        <taxon>Bacillati</taxon>
        <taxon>Bacillota</taxon>
        <taxon>Bacilli</taxon>
        <taxon>Bacillales</taxon>
        <taxon>Listeriaceae</taxon>
        <taxon>Listeria</taxon>
    </lineage>
</organism>
<feature type="chain" id="PRO_5046916069" description="Lipoprotein" evidence="1">
    <location>
        <begin position="22"/>
        <end position="169"/>
    </location>
</feature>
<dbReference type="PROSITE" id="PS51257">
    <property type="entry name" value="PROKAR_LIPOPROTEIN"/>
    <property type="match status" value="1"/>
</dbReference>
<dbReference type="RefSeq" id="WP_036090443.1">
    <property type="nucleotide sequence ID" value="NZ_BJEY01000017.1"/>
</dbReference>